<dbReference type="KEGG" id="gtr:GLOTRDRAFT_132743"/>
<name>S7PWD8_GLOTA</name>
<reference evidence="2 3" key="1">
    <citation type="journal article" date="2012" name="Science">
        <title>The Paleozoic origin of enzymatic lignin decomposition reconstructed from 31 fungal genomes.</title>
        <authorList>
            <person name="Floudas D."/>
            <person name="Binder M."/>
            <person name="Riley R."/>
            <person name="Barry K."/>
            <person name="Blanchette R.A."/>
            <person name="Henrissat B."/>
            <person name="Martinez A.T."/>
            <person name="Otillar R."/>
            <person name="Spatafora J.W."/>
            <person name="Yadav J.S."/>
            <person name="Aerts A."/>
            <person name="Benoit I."/>
            <person name="Boyd A."/>
            <person name="Carlson A."/>
            <person name="Copeland A."/>
            <person name="Coutinho P.M."/>
            <person name="de Vries R.P."/>
            <person name="Ferreira P."/>
            <person name="Findley K."/>
            <person name="Foster B."/>
            <person name="Gaskell J."/>
            <person name="Glotzer D."/>
            <person name="Gorecki P."/>
            <person name="Heitman J."/>
            <person name="Hesse C."/>
            <person name="Hori C."/>
            <person name="Igarashi K."/>
            <person name="Jurgens J.A."/>
            <person name="Kallen N."/>
            <person name="Kersten P."/>
            <person name="Kohler A."/>
            <person name="Kuees U."/>
            <person name="Kumar T.K.A."/>
            <person name="Kuo A."/>
            <person name="LaButti K."/>
            <person name="Larrondo L.F."/>
            <person name="Lindquist E."/>
            <person name="Ling A."/>
            <person name="Lombard V."/>
            <person name="Lucas S."/>
            <person name="Lundell T."/>
            <person name="Martin R."/>
            <person name="McLaughlin D.J."/>
            <person name="Morgenstern I."/>
            <person name="Morin E."/>
            <person name="Murat C."/>
            <person name="Nagy L.G."/>
            <person name="Nolan M."/>
            <person name="Ohm R.A."/>
            <person name="Patyshakuliyeva A."/>
            <person name="Rokas A."/>
            <person name="Ruiz-Duenas F.J."/>
            <person name="Sabat G."/>
            <person name="Salamov A."/>
            <person name="Samejima M."/>
            <person name="Schmutz J."/>
            <person name="Slot J.C."/>
            <person name="St John F."/>
            <person name="Stenlid J."/>
            <person name="Sun H."/>
            <person name="Sun S."/>
            <person name="Syed K."/>
            <person name="Tsang A."/>
            <person name="Wiebenga A."/>
            <person name="Young D."/>
            <person name="Pisabarro A."/>
            <person name="Eastwood D.C."/>
            <person name="Martin F."/>
            <person name="Cullen D."/>
            <person name="Grigoriev I.V."/>
            <person name="Hibbett D.S."/>
        </authorList>
    </citation>
    <scope>NUCLEOTIDE SEQUENCE [LARGE SCALE GENOMIC DNA]</scope>
    <source>
        <strain evidence="2 3">ATCC 11539</strain>
    </source>
</reference>
<dbReference type="GeneID" id="19302565"/>
<dbReference type="HOGENOM" id="CLU_1294534_0_0_1"/>
<evidence type="ECO:0000313" key="2">
    <source>
        <dbReference type="EMBL" id="EPQ51936.1"/>
    </source>
</evidence>
<feature type="compositionally biased region" description="Basic and acidic residues" evidence="1">
    <location>
        <begin position="1"/>
        <end position="20"/>
    </location>
</feature>
<dbReference type="EMBL" id="KB469309">
    <property type="protein sequence ID" value="EPQ51936.1"/>
    <property type="molecule type" value="Genomic_DNA"/>
</dbReference>
<sequence>MEHVLEELSRDSDNNSKEHAVSGGEGRSSRDSWGFSTWRGTLSAFSKSFELRVGLEISSLEDIMPESWPRELKLVPRNYPAGQIMTEYLQTLGVSVCLVRPPKPETSQMQQFRTFMELLRARNKYVLSTWPSPELNIDQFNLLIYALPNGKLRGAFFITQSKHDTDQGQSLMPRITAFDHDVQQLQNISHTHPDDIARLMCALVVGEPGQENN</sequence>
<organism evidence="2 3">
    <name type="scientific">Gloeophyllum trabeum (strain ATCC 11539 / FP-39264 / Madison 617)</name>
    <name type="common">Brown rot fungus</name>
    <dbReference type="NCBI Taxonomy" id="670483"/>
    <lineage>
        <taxon>Eukaryota</taxon>
        <taxon>Fungi</taxon>
        <taxon>Dikarya</taxon>
        <taxon>Basidiomycota</taxon>
        <taxon>Agaricomycotina</taxon>
        <taxon>Agaricomycetes</taxon>
        <taxon>Gloeophyllales</taxon>
        <taxon>Gloeophyllaceae</taxon>
        <taxon>Gloeophyllum</taxon>
    </lineage>
</organism>
<dbReference type="Proteomes" id="UP000030669">
    <property type="component" value="Unassembled WGS sequence"/>
</dbReference>
<protein>
    <submittedName>
        <fullName evidence="2">Uncharacterized protein</fullName>
    </submittedName>
</protein>
<keyword evidence="3" id="KW-1185">Reference proteome</keyword>
<accession>S7PWD8</accession>
<proteinExistence type="predicted"/>
<dbReference type="AlphaFoldDB" id="S7PWD8"/>
<dbReference type="RefSeq" id="XP_007869809.1">
    <property type="nucleotide sequence ID" value="XM_007871618.1"/>
</dbReference>
<evidence type="ECO:0000313" key="3">
    <source>
        <dbReference type="Proteomes" id="UP000030669"/>
    </source>
</evidence>
<evidence type="ECO:0000256" key="1">
    <source>
        <dbReference type="SAM" id="MobiDB-lite"/>
    </source>
</evidence>
<feature type="region of interest" description="Disordered" evidence="1">
    <location>
        <begin position="1"/>
        <end position="32"/>
    </location>
</feature>
<gene>
    <name evidence="2" type="ORF">GLOTRDRAFT_132743</name>
</gene>